<dbReference type="SUPFAM" id="SSF52540">
    <property type="entry name" value="P-loop containing nucleoside triphosphate hydrolases"/>
    <property type="match status" value="1"/>
</dbReference>
<gene>
    <name evidence="13" type="ORF">US91_C0001G0088</name>
</gene>
<dbReference type="AlphaFoldDB" id="A0A0G0N221"/>
<dbReference type="NCBIfam" id="TIGR00348">
    <property type="entry name" value="hsdR"/>
    <property type="match status" value="1"/>
</dbReference>
<evidence type="ECO:0000259" key="12">
    <source>
        <dbReference type="PROSITE" id="PS51192"/>
    </source>
</evidence>
<dbReference type="Pfam" id="PF04313">
    <property type="entry name" value="HSDR_N"/>
    <property type="match status" value="1"/>
</dbReference>
<evidence type="ECO:0000256" key="5">
    <source>
        <dbReference type="ARBA" id="ARBA00022747"/>
    </source>
</evidence>
<keyword evidence="11" id="KW-0175">Coiled coil</keyword>
<protein>
    <recommendedName>
        <fullName evidence="10">Type I restriction enzyme endonuclease subunit</fullName>
        <shortName evidence="10">R protein</shortName>
        <ecNumber evidence="10">3.1.21.3</ecNumber>
    </recommendedName>
</protein>
<evidence type="ECO:0000256" key="8">
    <source>
        <dbReference type="ARBA" id="ARBA00022840"/>
    </source>
</evidence>
<keyword evidence="7 10" id="KW-0378">Hydrolase</keyword>
<dbReference type="Gene3D" id="3.40.50.300">
    <property type="entry name" value="P-loop containing nucleotide triphosphate hydrolases"/>
    <property type="match status" value="2"/>
</dbReference>
<dbReference type="InterPro" id="IPR004473">
    <property type="entry name" value="Restrct_endonuc_typeI_HsdR"/>
</dbReference>
<dbReference type="Gene3D" id="3.90.1570.50">
    <property type="match status" value="1"/>
</dbReference>
<comment type="catalytic activity">
    <reaction evidence="1 10">
        <text>Endonucleolytic cleavage of DNA to give random double-stranded fragments with terminal 5'-phosphates, ATP is simultaneously hydrolyzed.</text>
        <dbReference type="EC" id="3.1.21.3"/>
    </reaction>
</comment>
<dbReference type="PROSITE" id="PS51192">
    <property type="entry name" value="HELICASE_ATP_BIND_1"/>
    <property type="match status" value="1"/>
</dbReference>
<dbReference type="InterPro" id="IPR040980">
    <property type="entry name" value="SWI2_SNF2"/>
</dbReference>
<evidence type="ECO:0000313" key="13">
    <source>
        <dbReference type="EMBL" id="KKQ71161.1"/>
    </source>
</evidence>
<accession>A0A0G0N221</accession>
<dbReference type="InterPro" id="IPR055180">
    <property type="entry name" value="HsdR_RecA-like_helicase_dom_2"/>
</dbReference>
<dbReference type="InterPro" id="IPR021810">
    <property type="entry name" value="T1RH-like_C"/>
</dbReference>
<keyword evidence="4 10" id="KW-0547">Nucleotide-binding</keyword>
<evidence type="ECO:0000256" key="10">
    <source>
        <dbReference type="RuleBase" id="RU364115"/>
    </source>
</evidence>
<evidence type="ECO:0000256" key="6">
    <source>
        <dbReference type="ARBA" id="ARBA00022759"/>
    </source>
</evidence>
<keyword evidence="8 10" id="KW-0067">ATP-binding</keyword>
<dbReference type="Pfam" id="PF11867">
    <property type="entry name" value="T1RH-like_C"/>
    <property type="match status" value="1"/>
</dbReference>
<dbReference type="GO" id="GO:0003677">
    <property type="term" value="F:DNA binding"/>
    <property type="evidence" value="ECO:0007669"/>
    <property type="project" value="UniProtKB-KW"/>
</dbReference>
<feature type="domain" description="Helicase ATP-binding" evidence="12">
    <location>
        <begin position="296"/>
        <end position="465"/>
    </location>
</feature>
<dbReference type="InterPro" id="IPR027417">
    <property type="entry name" value="P-loop_NTPase"/>
</dbReference>
<evidence type="ECO:0000256" key="3">
    <source>
        <dbReference type="ARBA" id="ARBA00022722"/>
    </source>
</evidence>
<evidence type="ECO:0000256" key="7">
    <source>
        <dbReference type="ARBA" id="ARBA00022801"/>
    </source>
</evidence>
<dbReference type="PATRIC" id="fig|1618638.3.peg.89"/>
<evidence type="ECO:0000256" key="4">
    <source>
        <dbReference type="ARBA" id="ARBA00022741"/>
    </source>
</evidence>
<dbReference type="InterPro" id="IPR014001">
    <property type="entry name" value="Helicase_ATP-bd"/>
</dbReference>
<feature type="coiled-coil region" evidence="11">
    <location>
        <begin position="860"/>
        <end position="887"/>
    </location>
</feature>
<comment type="caution">
    <text evidence="13">The sequence shown here is derived from an EMBL/GenBank/DDBJ whole genome shotgun (WGS) entry which is preliminary data.</text>
</comment>
<dbReference type="Pfam" id="PF18766">
    <property type="entry name" value="SWI2_SNF2"/>
    <property type="match status" value="1"/>
</dbReference>
<dbReference type="PANTHER" id="PTHR30195:SF15">
    <property type="entry name" value="TYPE I RESTRICTION ENZYME HINDI ENDONUCLEASE SUBUNIT"/>
    <property type="match status" value="1"/>
</dbReference>
<dbReference type="Proteomes" id="UP000034022">
    <property type="component" value="Unassembled WGS sequence"/>
</dbReference>
<reference evidence="13 14" key="1">
    <citation type="journal article" date="2015" name="Nature">
        <title>rRNA introns, odd ribosomes, and small enigmatic genomes across a large radiation of phyla.</title>
        <authorList>
            <person name="Brown C.T."/>
            <person name="Hug L.A."/>
            <person name="Thomas B.C."/>
            <person name="Sharon I."/>
            <person name="Castelle C.J."/>
            <person name="Singh A."/>
            <person name="Wilkins M.J."/>
            <person name="Williams K.H."/>
            <person name="Banfield J.F."/>
        </authorList>
    </citation>
    <scope>NUCLEOTIDE SEQUENCE [LARGE SCALE GENOMIC DNA]</scope>
</reference>
<dbReference type="InterPro" id="IPR007409">
    <property type="entry name" value="Restrct_endonuc_type1_HsdR_N"/>
</dbReference>
<keyword evidence="5 10" id="KW-0680">Restriction system</keyword>
<comment type="similarity">
    <text evidence="2 10">Belongs to the HsdR family.</text>
</comment>
<dbReference type="SMART" id="SM00487">
    <property type="entry name" value="DEXDc"/>
    <property type="match status" value="1"/>
</dbReference>
<evidence type="ECO:0000256" key="1">
    <source>
        <dbReference type="ARBA" id="ARBA00000851"/>
    </source>
</evidence>
<dbReference type="CDD" id="cd22332">
    <property type="entry name" value="HsdR_N"/>
    <property type="match status" value="1"/>
</dbReference>
<evidence type="ECO:0000256" key="9">
    <source>
        <dbReference type="ARBA" id="ARBA00023125"/>
    </source>
</evidence>
<comment type="subunit">
    <text evidence="10">The type I restriction/modification system is composed of three polypeptides R, M and S.</text>
</comment>
<dbReference type="PANTHER" id="PTHR30195">
    <property type="entry name" value="TYPE I SITE-SPECIFIC DEOXYRIBONUCLEASE PROTEIN SUBUNIT M AND R"/>
    <property type="match status" value="1"/>
</dbReference>
<keyword evidence="9 10" id="KW-0238">DNA-binding</keyword>
<dbReference type="GO" id="GO:0005524">
    <property type="term" value="F:ATP binding"/>
    <property type="evidence" value="ECO:0007669"/>
    <property type="project" value="UniProtKB-KW"/>
</dbReference>
<dbReference type="EMBL" id="LBUU01000001">
    <property type="protein sequence ID" value="KKQ71161.1"/>
    <property type="molecule type" value="Genomic_DNA"/>
</dbReference>
<name>A0A0G0N221_9BACT</name>
<comment type="function">
    <text evidence="10">Subunit R is required for both nuclease and ATPase activities, but not for modification.</text>
</comment>
<dbReference type="GO" id="GO:0009307">
    <property type="term" value="P:DNA restriction-modification system"/>
    <property type="evidence" value="ECO:0007669"/>
    <property type="project" value="UniProtKB-KW"/>
</dbReference>
<dbReference type="CDD" id="cd18030">
    <property type="entry name" value="DEXHc_RE_I_HsdR"/>
    <property type="match status" value="1"/>
</dbReference>
<organism evidence="13 14">
    <name type="scientific">Candidatus Falkowbacteria bacterium GW2011_GWE1_38_31</name>
    <dbReference type="NCBI Taxonomy" id="1618638"/>
    <lineage>
        <taxon>Bacteria</taxon>
        <taxon>Candidatus Falkowiibacteriota</taxon>
    </lineage>
</organism>
<evidence type="ECO:0000313" key="14">
    <source>
        <dbReference type="Proteomes" id="UP000034022"/>
    </source>
</evidence>
<keyword evidence="6" id="KW-0255">Endonuclease</keyword>
<proteinExistence type="inferred from homology"/>
<keyword evidence="3" id="KW-0540">Nuclease</keyword>
<dbReference type="InterPro" id="IPR051268">
    <property type="entry name" value="Type-I_R_enzyme_R_subunit"/>
</dbReference>
<dbReference type="GO" id="GO:0009035">
    <property type="term" value="F:type I site-specific deoxyribonuclease activity"/>
    <property type="evidence" value="ECO:0007669"/>
    <property type="project" value="UniProtKB-EC"/>
</dbReference>
<sequence>MKHYKYIESDLEEAILEWFEEDLGYSVAFGPDIAFDGEHPERQSYKDVVLVDRLRSAVAQINSNIPRDAQEEAIKKAVNVAYSNPNLLTANQAFHKMLTEGTDVEYAREDGTIAGDKVYLFDVKNLNNNDWLAVNQFTVVENNHNRRPDVMIFVNGLPIAIFELKNPADANATLKSAFNQIQTYKAEIPSLFAYNEICVLADHVKSAVVGTISADMDRFVGWKSVDGKKIVKTNDLEILIKGVFAKERLLDIVKNFIVFESEKDSKNNVSKTIKKLSAYHQYFAVNKAVEKTAEASSANGDRRAGVVWHTQGSGKSLSMVFYAGKIIQALDNPTLVLLTDRNDLDGQLFGVFSHCSDLIRQTPKQAQDRSDLKKLLSVASGGVVFTTIQKFMPEIKGDKHPLLSDRKNIIVIADEAHRSQYDFIDGFARHMHDALPNASFIGFTGTPIELSDKNTRAVFGEYIDVYDITRAVEDKATVPIYYEARLAKIDLLKEITPKIDAEFEELTEGEEVEKKEKLKSKWARLEAMIGSEKRVALIAKDVVEHFEARLGVMDGKGMFVSMSRRIAVELYDEIIKLRPQWHSDDIKKGFIKVVMTGSAGDPANYQKHIHTKEERDLLADRMKDPKDELKLVIVRDMWLTGFDAPSMHTMYIDKPMQGHGLMQAIARVNRVYKDKPGGLIVDYLGIAPSLKEALSYYTQEGKEAPTVKQEDAISIMLEKYETVKAMYHGFDYSGYFSDKARDKAEIAGKAMDHILGMENGKKRYLQSVAELSQAFALSVPSSEALHIRDEVAFFQTVRAFIAKFEQTGGLGGPTMEDYDQAIRQIVSDAVTSDKVINIFDAAGLKNPNVAVLSDEFLQEVQGLERKNVALEVLKRLLNDEIRTMEKKFLVKSRSFAKMLEETIKKYQNQTIEAAQVIAELVELAKKIREEKNRGGNLNLTEDEVAFYDALCANDSAIMELGDDILKKIAQELVVMLRKNTSIDWTLKQSVQAKLRVLVKKLLNKYKYPPDKQELATKTVLEQAEVLCKDWSGEK</sequence>
<dbReference type="EC" id="3.1.21.3" evidence="10"/>
<evidence type="ECO:0000256" key="11">
    <source>
        <dbReference type="SAM" id="Coils"/>
    </source>
</evidence>
<dbReference type="Pfam" id="PF22679">
    <property type="entry name" value="T1R_D3-like"/>
    <property type="match status" value="1"/>
</dbReference>
<evidence type="ECO:0000256" key="2">
    <source>
        <dbReference type="ARBA" id="ARBA00008598"/>
    </source>
</evidence>
<dbReference type="CDD" id="cd18800">
    <property type="entry name" value="SF2_C_EcoR124I-like"/>
    <property type="match status" value="1"/>
</dbReference>